<dbReference type="RefSeq" id="WP_165142846.1">
    <property type="nucleotide sequence ID" value="NZ_JAALLT010000004.1"/>
</dbReference>
<dbReference type="AlphaFoldDB" id="A0A6M1SYP2"/>
<protein>
    <submittedName>
        <fullName evidence="6">Creatininase family protein</fullName>
    </submittedName>
</protein>
<comment type="cofactor">
    <cofactor evidence="1">
        <name>Zn(2+)</name>
        <dbReference type="ChEBI" id="CHEBI:29105"/>
    </cofactor>
</comment>
<organism evidence="6 7">
    <name type="scientific">Halalkalibaculum roseum</name>
    <dbReference type="NCBI Taxonomy" id="2709311"/>
    <lineage>
        <taxon>Bacteria</taxon>
        <taxon>Pseudomonadati</taxon>
        <taxon>Balneolota</taxon>
        <taxon>Balneolia</taxon>
        <taxon>Balneolales</taxon>
        <taxon>Balneolaceae</taxon>
        <taxon>Halalkalibaculum</taxon>
    </lineage>
</organism>
<comment type="caution">
    <text evidence="6">The sequence shown here is derived from an EMBL/GenBank/DDBJ whole genome shotgun (WGS) entry which is preliminary data.</text>
</comment>
<evidence type="ECO:0000256" key="3">
    <source>
        <dbReference type="ARBA" id="ARBA00022801"/>
    </source>
</evidence>
<gene>
    <name evidence="6" type="ORF">G3570_12390</name>
</gene>
<dbReference type="EMBL" id="JAALLT010000004">
    <property type="protein sequence ID" value="NGP77438.1"/>
    <property type="molecule type" value="Genomic_DNA"/>
</dbReference>
<accession>A0A6M1SYP2</accession>
<name>A0A6M1SYP2_9BACT</name>
<dbReference type="PANTHER" id="PTHR35005:SF1">
    <property type="entry name" value="2-AMINO-5-FORMYLAMINO-6-RIBOSYLAMINOPYRIMIDIN-4(3H)-ONE 5'-MONOPHOSPHATE DEFORMYLASE"/>
    <property type="match status" value="1"/>
</dbReference>
<evidence type="ECO:0000313" key="6">
    <source>
        <dbReference type="EMBL" id="NGP77438.1"/>
    </source>
</evidence>
<keyword evidence="4" id="KW-0862">Zinc</keyword>
<keyword evidence="2" id="KW-0479">Metal-binding</keyword>
<proteinExistence type="inferred from homology"/>
<dbReference type="Pfam" id="PF02633">
    <property type="entry name" value="Creatininase"/>
    <property type="match status" value="1"/>
</dbReference>
<evidence type="ECO:0000256" key="4">
    <source>
        <dbReference type="ARBA" id="ARBA00022833"/>
    </source>
</evidence>
<comment type="similarity">
    <text evidence="5">Belongs to the creatininase superfamily.</text>
</comment>
<dbReference type="InterPro" id="IPR024087">
    <property type="entry name" value="Creatininase-like_sf"/>
</dbReference>
<dbReference type="GO" id="GO:0016811">
    <property type="term" value="F:hydrolase activity, acting on carbon-nitrogen (but not peptide) bonds, in linear amides"/>
    <property type="evidence" value="ECO:0007669"/>
    <property type="project" value="TreeGrafter"/>
</dbReference>
<reference evidence="6 7" key="1">
    <citation type="submission" date="2020-02" db="EMBL/GenBank/DDBJ databases">
        <title>Balneolaceae bacterium YR4-1, complete genome.</title>
        <authorList>
            <person name="Li Y."/>
            <person name="Wu S."/>
        </authorList>
    </citation>
    <scope>NUCLEOTIDE SEQUENCE [LARGE SCALE GENOMIC DNA]</scope>
    <source>
        <strain evidence="6 7">YR4-1</strain>
    </source>
</reference>
<evidence type="ECO:0000313" key="7">
    <source>
        <dbReference type="Proteomes" id="UP000473278"/>
    </source>
</evidence>
<evidence type="ECO:0000256" key="2">
    <source>
        <dbReference type="ARBA" id="ARBA00022723"/>
    </source>
</evidence>
<evidence type="ECO:0000256" key="5">
    <source>
        <dbReference type="ARBA" id="ARBA00024029"/>
    </source>
</evidence>
<keyword evidence="3" id="KW-0378">Hydrolase</keyword>
<dbReference type="SUPFAM" id="SSF102215">
    <property type="entry name" value="Creatininase"/>
    <property type="match status" value="1"/>
</dbReference>
<dbReference type="GO" id="GO:0009231">
    <property type="term" value="P:riboflavin biosynthetic process"/>
    <property type="evidence" value="ECO:0007669"/>
    <property type="project" value="TreeGrafter"/>
</dbReference>
<dbReference type="InterPro" id="IPR003785">
    <property type="entry name" value="Creatininase/forma_Hydrolase"/>
</dbReference>
<evidence type="ECO:0000256" key="1">
    <source>
        <dbReference type="ARBA" id="ARBA00001947"/>
    </source>
</evidence>
<sequence length="254" mass="28784">MRPYILAESNWKDLKEQEVELAVLPWGATEAHNYHLPYATDNIEGEAIAAEAGRLAWEAGAKIMILPIIPFGVNTGQTDIKLDINMHSSTQAAVLNDIIEVLNRQKIHKLLILNSHGGNNFKPIVRELGVKYPKMFIAMCNWFQAMDKSRFFEITDGDHAEEMETSLVMHLRPDLVRPLEEAGDGDARQYKIESLRENWAWAERKWSEVTEDTGVGDPRKATAEKGEAFFKAVAEKVSRLFIDLAEADLDDLYE</sequence>
<dbReference type="GO" id="GO:0046872">
    <property type="term" value="F:metal ion binding"/>
    <property type="evidence" value="ECO:0007669"/>
    <property type="project" value="UniProtKB-KW"/>
</dbReference>
<keyword evidence="7" id="KW-1185">Reference proteome</keyword>
<dbReference type="Proteomes" id="UP000473278">
    <property type="component" value="Unassembled WGS sequence"/>
</dbReference>
<dbReference type="Gene3D" id="3.40.50.10310">
    <property type="entry name" value="Creatininase"/>
    <property type="match status" value="1"/>
</dbReference>
<dbReference type="PANTHER" id="PTHR35005">
    <property type="entry name" value="3-DEHYDRO-SCYLLO-INOSOSE HYDROLASE"/>
    <property type="match status" value="1"/>
</dbReference>